<dbReference type="SUPFAM" id="SSF69572">
    <property type="entry name" value="Activating enzymes of the ubiquitin-like proteins"/>
    <property type="match status" value="1"/>
</dbReference>
<dbReference type="GO" id="GO:0004792">
    <property type="term" value="F:thiosulfate-cyanide sulfurtransferase activity"/>
    <property type="evidence" value="ECO:0007669"/>
    <property type="project" value="TreeGrafter"/>
</dbReference>
<accession>A0A842IBK8</accession>
<dbReference type="EC" id="2.7.7.80" evidence="8"/>
<keyword evidence="13" id="KW-0472">Membrane</keyword>
<sequence>MTLVFGLAAMLWGLGAALRLPRSLRLSLLGLLWLAVIALHFTLPDGHPLRLATGTDARFWLLLGIFGIVALGYRFGLRALRAKAAPKAAPAPTDPKAPFREVELDRYARHIMLREIGGPGQRKLKNARVLVIGAGGLGSPALLYLAAAGVGTIGVVDDDTVDGSNLQRQIIHADQRIGMPKVFSAEIAMRALNPFIEVRPYNRRLTEPDAESLFADYDLILDGTDNFDTRYMANRVAVKLGKPLISGALTQWEGQLSLFDPAQNSPCYECVFPTRPAPGMVPSCAEAGVAAPLPGVIGAMMATEAIKHLTGAGETLRGRLMIHDALYAETRVIAVHRRADCPVCGKA</sequence>
<dbReference type="GO" id="GO:0061605">
    <property type="term" value="F:molybdopterin-synthase adenylyltransferase activity"/>
    <property type="evidence" value="ECO:0007669"/>
    <property type="project" value="UniProtKB-EC"/>
</dbReference>
<dbReference type="EMBL" id="JACLQD010000003">
    <property type="protein sequence ID" value="MBC2836378.1"/>
    <property type="molecule type" value="Genomic_DNA"/>
</dbReference>
<dbReference type="Pfam" id="PF00899">
    <property type="entry name" value="ThiF"/>
    <property type="match status" value="1"/>
</dbReference>
<dbReference type="PANTHER" id="PTHR10953">
    <property type="entry name" value="UBIQUITIN-ACTIVATING ENZYME E1"/>
    <property type="match status" value="1"/>
</dbReference>
<evidence type="ECO:0000313" key="15">
    <source>
        <dbReference type="EMBL" id="MBC2836378.1"/>
    </source>
</evidence>
<dbReference type="FunFam" id="3.40.50.720:FF:000033">
    <property type="entry name" value="Adenylyltransferase and sulfurtransferase MOCS3"/>
    <property type="match status" value="1"/>
</dbReference>
<evidence type="ECO:0000256" key="1">
    <source>
        <dbReference type="ARBA" id="ARBA00009919"/>
    </source>
</evidence>
<proteinExistence type="inferred from homology"/>
<comment type="function">
    <text evidence="6">Catalyzes the adenylation by ATP of the carboxyl group of the C-terminal glycine of sulfur carrier protein MoaD.</text>
</comment>
<dbReference type="GO" id="GO:0005829">
    <property type="term" value="C:cytosol"/>
    <property type="evidence" value="ECO:0007669"/>
    <property type="project" value="TreeGrafter"/>
</dbReference>
<evidence type="ECO:0000256" key="10">
    <source>
        <dbReference type="ARBA" id="ARBA00075110"/>
    </source>
</evidence>
<dbReference type="CDD" id="cd00757">
    <property type="entry name" value="ThiF_MoeB_HesA_family"/>
    <property type="match status" value="1"/>
</dbReference>
<evidence type="ECO:0000256" key="9">
    <source>
        <dbReference type="ARBA" id="ARBA00073635"/>
    </source>
</evidence>
<evidence type="ECO:0000256" key="13">
    <source>
        <dbReference type="SAM" id="Phobius"/>
    </source>
</evidence>
<keyword evidence="16" id="KW-1185">Reference proteome</keyword>
<feature type="transmembrane region" description="Helical" evidence="13">
    <location>
        <begin position="129"/>
        <end position="156"/>
    </location>
</feature>
<feature type="domain" description="THIF-type NAD/FAD binding fold" evidence="14">
    <location>
        <begin position="107"/>
        <end position="343"/>
    </location>
</feature>
<comment type="subunit">
    <text evidence="7">Homodimer. Forms a stable heterotetrameric complex of 2 MoeB and 2 MoaD during adenylation of MoaD.</text>
</comment>
<feature type="transmembrane region" description="Helical" evidence="13">
    <location>
        <begin position="59"/>
        <end position="77"/>
    </location>
</feature>
<evidence type="ECO:0000256" key="8">
    <source>
        <dbReference type="ARBA" id="ARBA00066884"/>
    </source>
</evidence>
<dbReference type="Gene3D" id="3.40.50.720">
    <property type="entry name" value="NAD(P)-binding Rossmann-like Domain"/>
    <property type="match status" value="1"/>
</dbReference>
<name>A0A842IBK8_9RHOB</name>
<dbReference type="InterPro" id="IPR045886">
    <property type="entry name" value="ThiF/MoeB/HesA"/>
</dbReference>
<keyword evidence="13" id="KW-0812">Transmembrane</keyword>
<dbReference type="NCBIfam" id="NF004281">
    <property type="entry name" value="PRK05690.1"/>
    <property type="match status" value="1"/>
</dbReference>
<keyword evidence="4" id="KW-0067">ATP-binding</keyword>
<keyword evidence="2" id="KW-0808">Transferase</keyword>
<dbReference type="Proteomes" id="UP000555411">
    <property type="component" value="Unassembled WGS sequence"/>
</dbReference>
<gene>
    <name evidence="15" type="ORF">H7F16_12735</name>
</gene>
<dbReference type="InterPro" id="IPR035985">
    <property type="entry name" value="Ubiquitin-activating_enz"/>
</dbReference>
<evidence type="ECO:0000256" key="11">
    <source>
        <dbReference type="ARBA" id="ARBA00075328"/>
    </source>
</evidence>
<comment type="catalytic activity">
    <reaction evidence="5">
        <text>[molybdopterin-synthase sulfur-carrier protein]-C-terminal Gly-Gly + ATP + H(+) = [molybdopterin-synthase sulfur-carrier protein]-C-terminal Gly-Gly-AMP + diphosphate</text>
        <dbReference type="Rhea" id="RHEA:43616"/>
        <dbReference type="Rhea" id="RHEA-COMP:12159"/>
        <dbReference type="Rhea" id="RHEA-COMP:12202"/>
        <dbReference type="ChEBI" id="CHEBI:15378"/>
        <dbReference type="ChEBI" id="CHEBI:30616"/>
        <dbReference type="ChEBI" id="CHEBI:33019"/>
        <dbReference type="ChEBI" id="CHEBI:90618"/>
        <dbReference type="ChEBI" id="CHEBI:90778"/>
        <dbReference type="EC" id="2.7.7.80"/>
    </reaction>
</comment>
<dbReference type="InterPro" id="IPR000594">
    <property type="entry name" value="ThiF_NAD_FAD-bd"/>
</dbReference>
<protein>
    <recommendedName>
        <fullName evidence="9">Molybdopterin-synthase adenylyltransferase</fullName>
        <ecNumber evidence="8">2.7.7.80</ecNumber>
    </recommendedName>
    <alternativeName>
        <fullName evidence="12">MoaD protein adenylase</fullName>
    </alternativeName>
    <alternativeName>
        <fullName evidence="10">Molybdopterin-converting factor subunit 1 adenylase</fullName>
    </alternativeName>
    <alternativeName>
        <fullName evidence="11">Sulfur carrier protein MoaD adenylyltransferase</fullName>
    </alternativeName>
</protein>
<dbReference type="GO" id="GO:0008146">
    <property type="term" value="F:sulfotransferase activity"/>
    <property type="evidence" value="ECO:0007669"/>
    <property type="project" value="TreeGrafter"/>
</dbReference>
<evidence type="ECO:0000256" key="12">
    <source>
        <dbReference type="ARBA" id="ARBA00078531"/>
    </source>
</evidence>
<reference evidence="15 16" key="1">
    <citation type="journal article" date="2017" name="Int. J. Syst. Evol. Microbiol.">
        <title>Gemmobacter straminiformis sp. nov., isolated from an artificial fountain.</title>
        <authorList>
            <person name="Kang J.Y."/>
            <person name="Kim M.J."/>
            <person name="Chun J."/>
            <person name="Son K.P."/>
            <person name="Jahng K.Y."/>
        </authorList>
    </citation>
    <scope>NUCLEOTIDE SEQUENCE [LARGE SCALE GENOMIC DNA]</scope>
    <source>
        <strain evidence="15 16">CAM-8</strain>
    </source>
</reference>
<keyword evidence="13" id="KW-1133">Transmembrane helix</keyword>
<dbReference type="GO" id="GO:0005524">
    <property type="term" value="F:ATP binding"/>
    <property type="evidence" value="ECO:0007669"/>
    <property type="project" value="UniProtKB-KW"/>
</dbReference>
<evidence type="ECO:0000259" key="14">
    <source>
        <dbReference type="Pfam" id="PF00899"/>
    </source>
</evidence>
<dbReference type="PANTHER" id="PTHR10953:SF102">
    <property type="entry name" value="ADENYLYLTRANSFERASE AND SULFURTRANSFERASE MOCS3"/>
    <property type="match status" value="1"/>
</dbReference>
<comment type="caution">
    <text evidence="15">The sequence shown here is derived from an EMBL/GenBank/DDBJ whole genome shotgun (WGS) entry which is preliminary data.</text>
</comment>
<evidence type="ECO:0000313" key="16">
    <source>
        <dbReference type="Proteomes" id="UP000555411"/>
    </source>
</evidence>
<dbReference type="RefSeq" id="WP_185797980.1">
    <property type="nucleotide sequence ID" value="NZ_JACLQD010000003.1"/>
</dbReference>
<evidence type="ECO:0000256" key="3">
    <source>
        <dbReference type="ARBA" id="ARBA00022741"/>
    </source>
</evidence>
<evidence type="ECO:0000256" key="4">
    <source>
        <dbReference type="ARBA" id="ARBA00022840"/>
    </source>
</evidence>
<evidence type="ECO:0000256" key="7">
    <source>
        <dbReference type="ARBA" id="ARBA00063809"/>
    </source>
</evidence>
<dbReference type="GO" id="GO:0008641">
    <property type="term" value="F:ubiquitin-like modifier activating enzyme activity"/>
    <property type="evidence" value="ECO:0007669"/>
    <property type="project" value="InterPro"/>
</dbReference>
<evidence type="ECO:0000256" key="6">
    <source>
        <dbReference type="ARBA" id="ARBA00055169"/>
    </source>
</evidence>
<organism evidence="15 16">
    <name type="scientific">Paragemmobacter straminiformis</name>
    <dbReference type="NCBI Taxonomy" id="2045119"/>
    <lineage>
        <taxon>Bacteria</taxon>
        <taxon>Pseudomonadati</taxon>
        <taxon>Pseudomonadota</taxon>
        <taxon>Alphaproteobacteria</taxon>
        <taxon>Rhodobacterales</taxon>
        <taxon>Paracoccaceae</taxon>
        <taxon>Paragemmobacter</taxon>
    </lineage>
</organism>
<evidence type="ECO:0000256" key="5">
    <source>
        <dbReference type="ARBA" id="ARBA00052218"/>
    </source>
</evidence>
<keyword evidence="3" id="KW-0547">Nucleotide-binding</keyword>
<dbReference type="AlphaFoldDB" id="A0A842IBK8"/>
<evidence type="ECO:0000256" key="2">
    <source>
        <dbReference type="ARBA" id="ARBA00022679"/>
    </source>
</evidence>
<comment type="similarity">
    <text evidence="1">Belongs to the HesA/MoeB/ThiF family.</text>
</comment>